<accession>A0A058ZRM6</accession>
<evidence type="ECO:0000313" key="5">
    <source>
        <dbReference type="Proteomes" id="UP000024836"/>
    </source>
</evidence>
<evidence type="ECO:0000256" key="1">
    <source>
        <dbReference type="ARBA" id="ARBA00022679"/>
    </source>
</evidence>
<keyword evidence="1 4" id="KW-0808">Transferase</keyword>
<keyword evidence="5" id="KW-1185">Reference proteome</keyword>
<organism evidence="4 5">
    <name type="scientific">Actibacterium atlanticum</name>
    <dbReference type="NCBI Taxonomy" id="1461693"/>
    <lineage>
        <taxon>Bacteria</taxon>
        <taxon>Pseudomonadati</taxon>
        <taxon>Pseudomonadota</taxon>
        <taxon>Alphaproteobacteria</taxon>
        <taxon>Rhodobacterales</taxon>
        <taxon>Roseobacteraceae</taxon>
        <taxon>Actibacterium</taxon>
    </lineage>
</organism>
<dbReference type="Gene3D" id="3.40.630.30">
    <property type="match status" value="1"/>
</dbReference>
<proteinExistence type="predicted"/>
<dbReference type="STRING" id="1461693.ATO10_02135"/>
<dbReference type="RefSeq" id="WP_035247396.1">
    <property type="nucleotide sequence ID" value="NZ_AQQY01000001.1"/>
</dbReference>
<keyword evidence="2" id="KW-0012">Acyltransferase</keyword>
<dbReference type="CDD" id="cd04301">
    <property type="entry name" value="NAT_SF"/>
    <property type="match status" value="1"/>
</dbReference>
<dbReference type="PANTHER" id="PTHR10545:SF29">
    <property type="entry name" value="GH14572P-RELATED"/>
    <property type="match status" value="1"/>
</dbReference>
<evidence type="ECO:0000313" key="4">
    <source>
        <dbReference type="EMBL" id="KCV83521.1"/>
    </source>
</evidence>
<dbReference type="GO" id="GO:0008080">
    <property type="term" value="F:N-acetyltransferase activity"/>
    <property type="evidence" value="ECO:0007669"/>
    <property type="project" value="TreeGrafter"/>
</dbReference>
<dbReference type="OrthoDB" id="9805924at2"/>
<protein>
    <submittedName>
        <fullName evidence="4">Acetyltransferase-like protein</fullName>
    </submittedName>
</protein>
<dbReference type="PANTHER" id="PTHR10545">
    <property type="entry name" value="DIAMINE N-ACETYLTRANSFERASE"/>
    <property type="match status" value="1"/>
</dbReference>
<reference evidence="4 5" key="1">
    <citation type="submission" date="2013-04" db="EMBL/GenBank/DDBJ databases">
        <title>Shimia sp. 22II-S11-Z10 Genome Sequencing.</title>
        <authorList>
            <person name="Lai Q."/>
            <person name="Li G."/>
            <person name="Shao Z."/>
        </authorList>
    </citation>
    <scope>NUCLEOTIDE SEQUENCE [LARGE SCALE GENOMIC DNA]</scope>
    <source>
        <strain evidence="5">22II-S11-Z10</strain>
    </source>
</reference>
<name>A0A058ZRM6_9RHOB</name>
<sequence>MNLLTLATGDDIARLLPMIEAFHIEDGVDSTPESRRAALELLFSGDVQAALWLIGPSRAPVGYIAVSFGFSIEMGGRDAFLDEFYIRPKVRGRGMGSQALHLLLPMLRDMGIKAMHLEVDHANDKAQKIYARSGFEKRDRYCLMTRML</sequence>
<dbReference type="Pfam" id="PF00583">
    <property type="entry name" value="Acetyltransf_1"/>
    <property type="match status" value="1"/>
</dbReference>
<dbReference type="Proteomes" id="UP000024836">
    <property type="component" value="Unassembled WGS sequence"/>
</dbReference>
<dbReference type="SUPFAM" id="SSF55729">
    <property type="entry name" value="Acyl-CoA N-acyltransferases (Nat)"/>
    <property type="match status" value="1"/>
</dbReference>
<feature type="domain" description="N-acetyltransferase" evidence="3">
    <location>
        <begin position="1"/>
        <end position="148"/>
    </location>
</feature>
<dbReference type="PROSITE" id="PS51186">
    <property type="entry name" value="GNAT"/>
    <property type="match status" value="1"/>
</dbReference>
<dbReference type="PATRIC" id="fig|1461693.3.peg.442"/>
<dbReference type="InterPro" id="IPR016181">
    <property type="entry name" value="Acyl_CoA_acyltransferase"/>
</dbReference>
<evidence type="ECO:0000259" key="3">
    <source>
        <dbReference type="PROSITE" id="PS51186"/>
    </source>
</evidence>
<gene>
    <name evidence="4" type="ORF">ATO10_02135</name>
</gene>
<dbReference type="EMBL" id="AQQY01000001">
    <property type="protein sequence ID" value="KCV83521.1"/>
    <property type="molecule type" value="Genomic_DNA"/>
</dbReference>
<dbReference type="eggNOG" id="COG0456">
    <property type="taxonomic scope" value="Bacteria"/>
</dbReference>
<dbReference type="InterPro" id="IPR051016">
    <property type="entry name" value="Diverse_Substrate_AcTransf"/>
</dbReference>
<evidence type="ECO:0000256" key="2">
    <source>
        <dbReference type="ARBA" id="ARBA00023315"/>
    </source>
</evidence>
<dbReference type="InterPro" id="IPR000182">
    <property type="entry name" value="GNAT_dom"/>
</dbReference>
<dbReference type="AlphaFoldDB" id="A0A058ZRM6"/>
<comment type="caution">
    <text evidence="4">The sequence shown here is derived from an EMBL/GenBank/DDBJ whole genome shotgun (WGS) entry which is preliminary data.</text>
</comment>